<dbReference type="PANTHER" id="PTHR12400:SF21">
    <property type="entry name" value="KINASE"/>
    <property type="match status" value="1"/>
</dbReference>
<evidence type="ECO:0000256" key="4">
    <source>
        <dbReference type="RuleBase" id="RU363090"/>
    </source>
</evidence>
<dbReference type="GO" id="GO:0005737">
    <property type="term" value="C:cytoplasm"/>
    <property type="evidence" value="ECO:0007669"/>
    <property type="project" value="TreeGrafter"/>
</dbReference>
<protein>
    <recommendedName>
        <fullName evidence="4">Kinase</fullName>
        <ecNumber evidence="4">2.7.-.-</ecNumber>
    </recommendedName>
</protein>
<dbReference type="GO" id="GO:0046854">
    <property type="term" value="P:phosphatidylinositol phosphate biosynthetic process"/>
    <property type="evidence" value="ECO:0007669"/>
    <property type="project" value="TreeGrafter"/>
</dbReference>
<feature type="region of interest" description="Disordered" evidence="5">
    <location>
        <begin position="310"/>
        <end position="335"/>
    </location>
</feature>
<dbReference type="SUPFAM" id="SSF56104">
    <property type="entry name" value="SAICAR synthase-like"/>
    <property type="match status" value="1"/>
</dbReference>
<dbReference type="InterPro" id="IPR038286">
    <property type="entry name" value="IPK_sf"/>
</dbReference>
<evidence type="ECO:0000256" key="2">
    <source>
        <dbReference type="ARBA" id="ARBA00022679"/>
    </source>
</evidence>
<dbReference type="PANTHER" id="PTHR12400">
    <property type="entry name" value="INOSITOL POLYPHOSPHATE KINASE"/>
    <property type="match status" value="1"/>
</dbReference>
<dbReference type="GO" id="GO:0005634">
    <property type="term" value="C:nucleus"/>
    <property type="evidence" value="ECO:0007669"/>
    <property type="project" value="TreeGrafter"/>
</dbReference>
<proteinExistence type="inferred from homology"/>
<dbReference type="EC" id="2.7.-.-" evidence="4"/>
<name>A0A131Y9D6_RHIAP</name>
<dbReference type="Pfam" id="PF03770">
    <property type="entry name" value="IPK"/>
    <property type="match status" value="1"/>
</dbReference>
<keyword evidence="2 4" id="KW-0808">Transferase</keyword>
<dbReference type="GO" id="GO:0000828">
    <property type="term" value="F:inositol hexakisphosphate kinase activity"/>
    <property type="evidence" value="ECO:0007669"/>
    <property type="project" value="TreeGrafter"/>
</dbReference>
<comment type="similarity">
    <text evidence="1 4">Belongs to the inositol phosphokinase (IPK) family.</text>
</comment>
<accession>A0A131Y9D6</accession>
<dbReference type="AlphaFoldDB" id="A0A131Y9D6"/>
<dbReference type="EMBL" id="GEDV01012623">
    <property type="protein sequence ID" value="JAP75934.1"/>
    <property type="molecule type" value="Transcribed_RNA"/>
</dbReference>
<dbReference type="InterPro" id="IPR005522">
    <property type="entry name" value="IPK"/>
</dbReference>
<organism evidence="6">
    <name type="scientific">Rhipicephalus appendiculatus</name>
    <name type="common">Brown ear tick</name>
    <dbReference type="NCBI Taxonomy" id="34631"/>
    <lineage>
        <taxon>Eukaryota</taxon>
        <taxon>Metazoa</taxon>
        <taxon>Ecdysozoa</taxon>
        <taxon>Arthropoda</taxon>
        <taxon>Chelicerata</taxon>
        <taxon>Arachnida</taxon>
        <taxon>Acari</taxon>
        <taxon>Parasitiformes</taxon>
        <taxon>Ixodida</taxon>
        <taxon>Ixodoidea</taxon>
        <taxon>Ixodidae</taxon>
        <taxon>Rhipicephalinae</taxon>
        <taxon>Rhipicephalus</taxon>
        <taxon>Rhipicephalus</taxon>
    </lineage>
</organism>
<evidence type="ECO:0000256" key="3">
    <source>
        <dbReference type="ARBA" id="ARBA00022777"/>
    </source>
</evidence>
<evidence type="ECO:0000256" key="1">
    <source>
        <dbReference type="ARBA" id="ARBA00007374"/>
    </source>
</evidence>
<reference evidence="6" key="1">
    <citation type="journal article" date="2016" name="Ticks Tick Borne Dis.">
        <title>De novo assembly and annotation of the salivary gland transcriptome of Rhipicephalus appendiculatus male and female ticks during blood feeding.</title>
        <authorList>
            <person name="de Castro M.H."/>
            <person name="de Klerk D."/>
            <person name="Pienaar R."/>
            <person name="Latif A.A."/>
            <person name="Rees D.J."/>
            <person name="Mans B.J."/>
        </authorList>
    </citation>
    <scope>NUCLEOTIDE SEQUENCE</scope>
    <source>
        <tissue evidence="6">Salivary glands</tissue>
    </source>
</reference>
<dbReference type="Gene3D" id="3.30.470.160">
    <property type="entry name" value="Inositol polyphosphate kinase"/>
    <property type="match status" value="1"/>
</dbReference>
<evidence type="ECO:0000313" key="6">
    <source>
        <dbReference type="EMBL" id="JAP75934.1"/>
    </source>
</evidence>
<dbReference type="GO" id="GO:0032958">
    <property type="term" value="P:inositol phosphate biosynthetic process"/>
    <property type="evidence" value="ECO:0007669"/>
    <property type="project" value="InterPro"/>
</dbReference>
<keyword evidence="3 4" id="KW-0418">Kinase</keyword>
<sequence>MAAESGGKSENVVLEPYIHQVGGRSSMLCLDELTLCKPLILQELKFYEDLPDVLKPFTSEYKGVVEVALLEDPDGYLTLTAHPSYDLLKNGCASSHTIKGTESLTSLKARKYRMRWQKAGSIEIEPVLTDGTQLFEEDDGKDSFTTHNPWIVRCHNLQIQRFLSSSGSPREFLLLENLTARYTFPCILDLKMGTRQYADDASEEKRRSLDAKTAATTSSPLGLRICGMQVYQQNLGYYKCHNKYFGRSLNVEGFRQTLYHFLHDGIRFRFDILLPLIDRLQALTKAIEQLEGFRFYTSSLLILYEGKGPDGNSNDCSEAPPPPPPKESVFTKKSPPSPVDVRMIDFAHSVYSPKDKGPDEGYLFGLRNLITQLQILKQDNLSAATEALQLKCDNVSAKKIEVASRATNK</sequence>
<evidence type="ECO:0000256" key="5">
    <source>
        <dbReference type="SAM" id="MobiDB-lite"/>
    </source>
</evidence>